<evidence type="ECO:0008006" key="6">
    <source>
        <dbReference type="Google" id="ProtNLM"/>
    </source>
</evidence>
<dbReference type="PANTHER" id="PTHR19411">
    <property type="entry name" value="PROTEIN BUD31-RELATED"/>
    <property type="match status" value="1"/>
</dbReference>
<dbReference type="Proteomes" id="UP000030655">
    <property type="component" value="Unassembled WGS sequence"/>
</dbReference>
<dbReference type="VEuPathDB" id="MicrosporidiaDB:H312_02054"/>
<keyword evidence="3" id="KW-0539">Nucleus</keyword>
<organism evidence="4 5">
    <name type="scientific">Anncaliia algerae PRA339</name>
    <dbReference type="NCBI Taxonomy" id="1288291"/>
    <lineage>
        <taxon>Eukaryota</taxon>
        <taxon>Fungi</taxon>
        <taxon>Fungi incertae sedis</taxon>
        <taxon>Microsporidia</taxon>
        <taxon>Tubulinosematoidea</taxon>
        <taxon>Tubulinosematidae</taxon>
        <taxon>Anncaliia</taxon>
    </lineage>
</organism>
<sequence length="128" mass="14962">MINSFELPEDWYKVSTLIFSTEKELNNTSSTKEILKIHSNRTLKILNMYNNKEISKELFKYLKNKNLCDGQLIKLRIQNGYRDLCCTRCVEKVIQKKVCVCRVPSNKKIIFEECNICGCKGCSDRKIV</sequence>
<name>A0A059F0D4_9MICR</name>
<evidence type="ECO:0000313" key="4">
    <source>
        <dbReference type="EMBL" id="KCZ80542.1"/>
    </source>
</evidence>
<dbReference type="HOGENOM" id="CLU_1959040_0_0_1"/>
<dbReference type="GO" id="GO:0000398">
    <property type="term" value="P:mRNA splicing, via spliceosome"/>
    <property type="evidence" value="ECO:0007669"/>
    <property type="project" value="TreeGrafter"/>
</dbReference>
<evidence type="ECO:0000256" key="2">
    <source>
        <dbReference type="ARBA" id="ARBA00005287"/>
    </source>
</evidence>
<evidence type="ECO:0000256" key="3">
    <source>
        <dbReference type="ARBA" id="ARBA00023242"/>
    </source>
</evidence>
<dbReference type="Pfam" id="PF01125">
    <property type="entry name" value="BUD31"/>
    <property type="match status" value="1"/>
</dbReference>
<proteinExistence type="inferred from homology"/>
<reference evidence="5" key="1">
    <citation type="submission" date="2013-02" db="EMBL/GenBank/DDBJ databases">
        <authorList>
            <consortium name="The Broad Institute Genome Sequencing Platform"/>
            <person name="Cuomo C."/>
            <person name="Becnel J."/>
            <person name="Sanscrainte N."/>
            <person name="Walker B."/>
            <person name="Young S.K."/>
            <person name="Zeng Q."/>
            <person name="Gargeya S."/>
            <person name="Fitzgerald M."/>
            <person name="Haas B."/>
            <person name="Abouelleil A."/>
            <person name="Alvarado L."/>
            <person name="Arachchi H.M."/>
            <person name="Berlin A.M."/>
            <person name="Chapman S.B."/>
            <person name="Dewar J."/>
            <person name="Goldberg J."/>
            <person name="Griggs A."/>
            <person name="Gujja S."/>
            <person name="Hansen M."/>
            <person name="Howarth C."/>
            <person name="Imamovic A."/>
            <person name="Larimer J."/>
            <person name="McCowan C."/>
            <person name="Murphy C."/>
            <person name="Neiman D."/>
            <person name="Pearson M."/>
            <person name="Priest M."/>
            <person name="Roberts A."/>
            <person name="Saif S."/>
            <person name="Shea T."/>
            <person name="Sisk P."/>
            <person name="Sykes S."/>
            <person name="Wortman J."/>
            <person name="Nusbaum C."/>
            <person name="Birren B."/>
        </authorList>
    </citation>
    <scope>NUCLEOTIDE SEQUENCE [LARGE SCALE GENOMIC DNA]</scope>
    <source>
        <strain evidence="5">PRA339</strain>
    </source>
</reference>
<comment type="subcellular location">
    <subcellularLocation>
        <location evidence="1">Nucleus</location>
    </subcellularLocation>
</comment>
<dbReference type="PANTHER" id="PTHR19411:SF0">
    <property type="entry name" value="PROTEIN BUD31 HOMOLOG"/>
    <property type="match status" value="1"/>
</dbReference>
<dbReference type="GO" id="GO:0005681">
    <property type="term" value="C:spliceosomal complex"/>
    <property type="evidence" value="ECO:0007669"/>
    <property type="project" value="TreeGrafter"/>
</dbReference>
<dbReference type="AlphaFoldDB" id="A0A059F0D4"/>
<evidence type="ECO:0000256" key="1">
    <source>
        <dbReference type="ARBA" id="ARBA00004123"/>
    </source>
</evidence>
<reference evidence="4 5" key="2">
    <citation type="submission" date="2014-03" db="EMBL/GenBank/DDBJ databases">
        <title>The Genome Sequence of Anncaliia algerae insect isolate PRA339.</title>
        <authorList>
            <consortium name="The Broad Institute Genome Sequencing Platform"/>
            <consortium name="The Broad Institute Genome Sequencing Center for Infectious Disease"/>
            <person name="Cuomo C."/>
            <person name="Becnel J."/>
            <person name="Sanscrainte N."/>
            <person name="Walker B."/>
            <person name="Young S.K."/>
            <person name="Zeng Q."/>
            <person name="Gargeya S."/>
            <person name="Fitzgerald M."/>
            <person name="Haas B."/>
            <person name="Abouelleil A."/>
            <person name="Alvarado L."/>
            <person name="Arachchi H.M."/>
            <person name="Berlin A.M."/>
            <person name="Chapman S.B."/>
            <person name="Dewar J."/>
            <person name="Goldberg J."/>
            <person name="Griggs A."/>
            <person name="Gujja S."/>
            <person name="Hansen M."/>
            <person name="Howarth C."/>
            <person name="Imamovic A."/>
            <person name="Larimer J."/>
            <person name="McCowan C."/>
            <person name="Murphy C."/>
            <person name="Neiman D."/>
            <person name="Pearson M."/>
            <person name="Priest M."/>
            <person name="Roberts A."/>
            <person name="Saif S."/>
            <person name="Shea T."/>
            <person name="Sisk P."/>
            <person name="Sykes S."/>
            <person name="Wortman J."/>
            <person name="Nusbaum C."/>
            <person name="Birren B."/>
        </authorList>
    </citation>
    <scope>NUCLEOTIDE SEQUENCE [LARGE SCALE GENOMIC DNA]</scope>
    <source>
        <strain evidence="4 5">PRA339</strain>
    </source>
</reference>
<dbReference type="STRING" id="1288291.A0A059F0D4"/>
<dbReference type="OrthoDB" id="2186056at2759"/>
<accession>A0A059F0D4</accession>
<dbReference type="InterPro" id="IPR001748">
    <property type="entry name" value="BUD31"/>
</dbReference>
<keyword evidence="5" id="KW-1185">Reference proteome</keyword>
<protein>
    <recommendedName>
        <fullName evidence="6">G10 protein</fullName>
    </recommendedName>
</protein>
<comment type="similarity">
    <text evidence="2">Belongs to the BUD31 (G10) family.</text>
</comment>
<evidence type="ECO:0000313" key="5">
    <source>
        <dbReference type="Proteomes" id="UP000030655"/>
    </source>
</evidence>
<dbReference type="EMBL" id="KK365175">
    <property type="protein sequence ID" value="KCZ80542.1"/>
    <property type="molecule type" value="Genomic_DNA"/>
</dbReference>
<gene>
    <name evidence="4" type="ORF">H312_02054</name>
</gene>